<comment type="caution">
    <text evidence="2">The sequence shown here is derived from an EMBL/GenBank/DDBJ whole genome shotgun (WGS) entry which is preliminary data.</text>
</comment>
<dbReference type="EMBL" id="DXIJ01000003">
    <property type="protein sequence ID" value="HIV85202.1"/>
    <property type="molecule type" value="Genomic_DNA"/>
</dbReference>
<dbReference type="Proteomes" id="UP000824162">
    <property type="component" value="Unassembled WGS sequence"/>
</dbReference>
<feature type="chain" id="PRO_5039130610" evidence="1">
    <location>
        <begin position="27"/>
        <end position="153"/>
    </location>
</feature>
<evidence type="ECO:0000313" key="2">
    <source>
        <dbReference type="EMBL" id="HIV85202.1"/>
    </source>
</evidence>
<organism evidence="2 3">
    <name type="scientific">Candidatus Monoglobus merdigallinarum</name>
    <dbReference type="NCBI Taxonomy" id="2838698"/>
    <lineage>
        <taxon>Bacteria</taxon>
        <taxon>Bacillati</taxon>
        <taxon>Bacillota</taxon>
        <taxon>Clostridia</taxon>
        <taxon>Monoglobales</taxon>
        <taxon>Monoglobaceae</taxon>
        <taxon>Monoglobus</taxon>
    </lineage>
</organism>
<accession>A0A9D1TKT9</accession>
<dbReference type="AlphaFoldDB" id="A0A9D1TKT9"/>
<gene>
    <name evidence="2" type="ORF">H9900_00145</name>
</gene>
<keyword evidence="1" id="KW-0732">Signal</keyword>
<reference evidence="2" key="1">
    <citation type="journal article" date="2021" name="PeerJ">
        <title>Extensive microbial diversity within the chicken gut microbiome revealed by metagenomics and culture.</title>
        <authorList>
            <person name="Gilroy R."/>
            <person name="Ravi A."/>
            <person name="Getino M."/>
            <person name="Pursley I."/>
            <person name="Horton D.L."/>
            <person name="Alikhan N.F."/>
            <person name="Baker D."/>
            <person name="Gharbi K."/>
            <person name="Hall N."/>
            <person name="Watson M."/>
            <person name="Adriaenssens E.M."/>
            <person name="Foster-Nyarko E."/>
            <person name="Jarju S."/>
            <person name="Secka A."/>
            <person name="Antonio M."/>
            <person name="Oren A."/>
            <person name="Chaudhuri R.R."/>
            <person name="La Ragione R."/>
            <person name="Hildebrand F."/>
            <person name="Pallen M.J."/>
        </authorList>
    </citation>
    <scope>NUCLEOTIDE SEQUENCE</scope>
    <source>
        <strain evidence="2">5790</strain>
    </source>
</reference>
<evidence type="ECO:0000313" key="3">
    <source>
        <dbReference type="Proteomes" id="UP000824162"/>
    </source>
</evidence>
<sequence>MKNRFLKVLISAAAILAVIGGTIVLAEPGDTDDPVVTKSYIVDVVVPQLKAYVEQKMSGGSSDSYSEKFAVVDVSAGQTVIFDEGAEFVLRKGSGTVIGTDKGGIADTTVGYDLANGSEVPANHMLIVPVNDGRGFTASNDVIVMIKGGYSFR</sequence>
<feature type="signal peptide" evidence="1">
    <location>
        <begin position="1"/>
        <end position="26"/>
    </location>
</feature>
<name>A0A9D1TKT9_9FIRM</name>
<evidence type="ECO:0000256" key="1">
    <source>
        <dbReference type="SAM" id="SignalP"/>
    </source>
</evidence>
<protein>
    <submittedName>
        <fullName evidence="2">Uncharacterized protein</fullName>
    </submittedName>
</protein>
<reference evidence="2" key="2">
    <citation type="submission" date="2021-04" db="EMBL/GenBank/DDBJ databases">
        <authorList>
            <person name="Gilroy R."/>
        </authorList>
    </citation>
    <scope>NUCLEOTIDE SEQUENCE</scope>
    <source>
        <strain evidence="2">5790</strain>
    </source>
</reference>
<proteinExistence type="predicted"/>